<comment type="caution">
    <text evidence="2">The sequence shown here is derived from an EMBL/GenBank/DDBJ whole genome shotgun (WGS) entry which is preliminary data.</text>
</comment>
<evidence type="ECO:0000313" key="3">
    <source>
        <dbReference type="Proteomes" id="UP001160390"/>
    </source>
</evidence>
<gene>
    <name evidence="2" type="ORF">CCHLO57077_00016746</name>
</gene>
<feature type="compositionally biased region" description="Polar residues" evidence="1">
    <location>
        <begin position="12"/>
        <end position="21"/>
    </location>
</feature>
<dbReference type="AlphaFoldDB" id="A0AA35QFQ7"/>
<sequence>MSHGEPLGIVRQTGSFSPQAPNPYSNLGFVRNLYPETSIMLDLATGYRCYRPKDWREEGFSDSFLM</sequence>
<feature type="region of interest" description="Disordered" evidence="1">
    <location>
        <begin position="1"/>
        <end position="21"/>
    </location>
</feature>
<keyword evidence="3" id="KW-1185">Reference proteome</keyword>
<proteinExistence type="predicted"/>
<evidence type="ECO:0000313" key="2">
    <source>
        <dbReference type="EMBL" id="CAI6101049.1"/>
    </source>
</evidence>
<reference evidence="2" key="1">
    <citation type="submission" date="2023-01" db="EMBL/GenBank/DDBJ databases">
        <authorList>
            <person name="Piombo E."/>
        </authorList>
    </citation>
    <scope>NUCLEOTIDE SEQUENCE</scope>
</reference>
<name>A0AA35QFQ7_9HYPO</name>
<dbReference type="EMBL" id="CABFNP030001359">
    <property type="protein sequence ID" value="CAI6101049.1"/>
    <property type="molecule type" value="Genomic_DNA"/>
</dbReference>
<protein>
    <submittedName>
        <fullName evidence="2">Uncharacterized protein</fullName>
    </submittedName>
</protein>
<evidence type="ECO:0000256" key="1">
    <source>
        <dbReference type="SAM" id="MobiDB-lite"/>
    </source>
</evidence>
<dbReference type="Proteomes" id="UP001160390">
    <property type="component" value="Unassembled WGS sequence"/>
</dbReference>
<accession>A0AA35QFQ7</accession>
<organism evidence="2 3">
    <name type="scientific">Clonostachys chloroleuca</name>
    <dbReference type="NCBI Taxonomy" id="1926264"/>
    <lineage>
        <taxon>Eukaryota</taxon>
        <taxon>Fungi</taxon>
        <taxon>Dikarya</taxon>
        <taxon>Ascomycota</taxon>
        <taxon>Pezizomycotina</taxon>
        <taxon>Sordariomycetes</taxon>
        <taxon>Hypocreomycetidae</taxon>
        <taxon>Hypocreales</taxon>
        <taxon>Bionectriaceae</taxon>
        <taxon>Clonostachys</taxon>
    </lineage>
</organism>